<organism evidence="2 3">
    <name type="scientific">Dendrobium chrysotoxum</name>
    <name type="common">Orchid</name>
    <dbReference type="NCBI Taxonomy" id="161865"/>
    <lineage>
        <taxon>Eukaryota</taxon>
        <taxon>Viridiplantae</taxon>
        <taxon>Streptophyta</taxon>
        <taxon>Embryophyta</taxon>
        <taxon>Tracheophyta</taxon>
        <taxon>Spermatophyta</taxon>
        <taxon>Magnoliopsida</taxon>
        <taxon>Liliopsida</taxon>
        <taxon>Asparagales</taxon>
        <taxon>Orchidaceae</taxon>
        <taxon>Epidendroideae</taxon>
        <taxon>Malaxideae</taxon>
        <taxon>Dendrobiinae</taxon>
        <taxon>Dendrobium</taxon>
    </lineage>
</organism>
<keyword evidence="3" id="KW-1185">Reference proteome</keyword>
<evidence type="ECO:0000313" key="2">
    <source>
        <dbReference type="EMBL" id="KAH0467886.1"/>
    </source>
</evidence>
<name>A0AAV7HH65_DENCH</name>
<keyword evidence="1" id="KW-0812">Transmembrane</keyword>
<sequence length="151" mass="17914">MDKPQLKSFEDVLPSDSYASIFPALKASTHRVVPFEFSLVRKFLLHRPSLDVIQKIFFALKLLGEFSLFNDLDYSKIFFSWLLLCEQLLYEVNQMVPLLILERNLRWFSFGFLSQISVLIYSLIVFYLVWVSSLVVHFRQIMPMLWNRDPL</sequence>
<accession>A0AAV7HH65</accession>
<keyword evidence="1" id="KW-0472">Membrane</keyword>
<comment type="caution">
    <text evidence="2">The sequence shown here is derived from an EMBL/GenBank/DDBJ whole genome shotgun (WGS) entry which is preliminary data.</text>
</comment>
<keyword evidence="1" id="KW-1133">Transmembrane helix</keyword>
<dbReference type="Proteomes" id="UP000775213">
    <property type="component" value="Unassembled WGS sequence"/>
</dbReference>
<dbReference type="AlphaFoldDB" id="A0AAV7HH65"/>
<evidence type="ECO:0000256" key="1">
    <source>
        <dbReference type="SAM" id="Phobius"/>
    </source>
</evidence>
<gene>
    <name evidence="2" type="ORF">IEQ34_002919</name>
</gene>
<dbReference type="EMBL" id="JAGFBR010000004">
    <property type="protein sequence ID" value="KAH0467886.1"/>
    <property type="molecule type" value="Genomic_DNA"/>
</dbReference>
<protein>
    <submittedName>
        <fullName evidence="2">Uncharacterized protein</fullName>
    </submittedName>
</protein>
<feature type="transmembrane region" description="Helical" evidence="1">
    <location>
        <begin position="112"/>
        <end position="138"/>
    </location>
</feature>
<proteinExistence type="predicted"/>
<reference evidence="2 3" key="1">
    <citation type="journal article" date="2021" name="Hortic Res">
        <title>Chromosome-scale assembly of the Dendrobium chrysotoxum genome enhances the understanding of orchid evolution.</title>
        <authorList>
            <person name="Zhang Y."/>
            <person name="Zhang G.Q."/>
            <person name="Zhang D."/>
            <person name="Liu X.D."/>
            <person name="Xu X.Y."/>
            <person name="Sun W.H."/>
            <person name="Yu X."/>
            <person name="Zhu X."/>
            <person name="Wang Z.W."/>
            <person name="Zhao X."/>
            <person name="Zhong W.Y."/>
            <person name="Chen H."/>
            <person name="Yin W.L."/>
            <person name="Huang T."/>
            <person name="Niu S.C."/>
            <person name="Liu Z.J."/>
        </authorList>
    </citation>
    <scope>NUCLEOTIDE SEQUENCE [LARGE SCALE GENOMIC DNA]</scope>
    <source>
        <strain evidence="2">Lindl</strain>
    </source>
</reference>
<evidence type="ECO:0000313" key="3">
    <source>
        <dbReference type="Proteomes" id="UP000775213"/>
    </source>
</evidence>